<sequence>MLQQKQSRAFHNMTFMLSTLTVSILSAQYGYAANMPEVGSSIQNIAYATYVAPDGKSQQSVSNTVEINVSALYAIALTTPPVQEIEPSTRVIWANTLVNNSNAPVNVQLEALTINELSNVKIYVDTNKNGQFDTDDQQLTTNVALAVGQSVHLWVVATASATLTESQQLNLPLKATLVEDNSVIATATDSAISYGPQLVATKEVVQKTFEPSANASYDLNYTLAITNQGKKAAKPVDVMIDGQAQKMVLLVDDLPANTTFKSAQLKNTQAKVLYKQTGNNYTTTLPSDLSKVDQLVVGFPQIEANTTEQVDLTVTMNRNIAKTTVKNTYKVSYATTNSQKEVLSNPALTVVGGLAVINNKSGDFQNVLTTGSVNKPLYLEAQNASCNVDRYTADKVKIKLKSAKTGDLEEVIGVETGPNTGVFHYTLPTAFAEVGVSYDALLQTIKRDQVQVSLTDCLDAQGNSTQTFTDISTQVLIDPYGTVFDAKTGLPVAGATVTLLDQNGQPIADNIAYKLDEQTGELVTIPAKQVTNSEGEFIYPLVKAGTYSFVVDTTTIPGNTRYSFVSDKSVYPSFPADKAVDLEWSYAGKFTLNNGDPALNIDIPIDPDLTVPTSPLFVQKVATNKNSEIGEFEEYTVTVANRGTVDSKDVSITDTLPRGFIYVQGSMRVDGTKVADPLGGKGPYLKLGLGTLNPSKEVKVQYRVYIGPNALNGDGINRVRAKDGQGIESNEASAKVEVTPGAMISDGFIVGKIFTDCNRNGVQDAGEVGVPGVRIYLEDGSYVVTDSEGKYDFYGISAKTHVLKVDRTSLPVDSELVLIGNRQAGDPNSRFVDLKRGELHRADFAIANGTGQCSQALLQQIAERKKRIEQDNTNLEQVLRSDLTIDPVFSKITDVKGQPASGCISAQGIRANCNLDFSKEQAKELKEVTFEPEKSGVASSVALPLTETLAATESVPAESTQAAKMLSLETVLENAANNQLEIINLKDGQLLGYAQTAVQVKGAAGTQLQLWVNGTQVSEKRIGKRAILPDLQVAGLDFIGVDLAVGKNSIEVRQVDMMGNVRDSKQVNVIVPDQMDKLLLESAKVQPQANGRDYFNVTMKIVDRNGTLVSTRTPVTLDSSIGKIELTDLDPKQPGIQVFVEGGTLVVPIKAPIEAGEGTLSVESGIFHSSTPIRFLPDLRPIIAIGLVEGSINFKKFDPKQLSNVGSQDGFEEELQEISSSDNGKSNVTGRAAMFLKGKVKGEYLLTLAYDSDKDKNQRLFRDIRPDEYYPVYGDSAAKGFDAQTTSKLYVRVDKGRSYAMYGDYVTRTENDEGLALGQYSRSLTGVRGAVETDRYKVTAFAAQTNTQQVTNEQRGMGISGPYSMGNVNTDDVLANSEKVEVVTRDRDNPGLIISRSTLARFTDYEVDTFSNSIYLKDPVPSVDADLNPVYLRITVESEQGGDEYTVGGVSGSVKVTDKAKVGGSYVKSNNPLTQDQLASVNTVVKFANDKGKFIAEFSRSENINDGLNSLTQINTTPDATGKLSGNAARVELNYAYKNMELKTYHNQADTGFYNTAAPITAGRKESGIKGRTQLGKIGLAKLEAIRTEDLQSGVNQGVSASIERAISRIVAVELGLKYYDESKNPALLGASQTAPYHGLTARTKITTQLPWQGSNVFAEYEQDVSEAERRNFALGANYQINSKLRAYGRHELVSSIQGLYDLNNNQRRNVTVFGLDSKYNNNGTAFSEYRVRDGISAREAEAAIGLRNRWELEKGFYATTSFEQVKSLSKADTDNQNSDNTAASLGVEYLANPNWKAVARIEARWADQSDTILNNLGIAYKYSNDVTLLAKNVVSLTDSKNENSGDRLVDRFQVGAAYRDTEHNRFDALTKVEYRYDSNKSDLNNPYLKHVYIFSNHLNYHPSRDITLSGQYAVKNVDTTFSGLESSGMTHMLSGRAMYDINERWDAGIHTGVLWSNMSSGRRVLVGGEVGYLLAANLWLSGGYNFSGYKDDDLVDSDTTLQGAYVRFRFKFDENLFSRNNSTVNASREP</sequence>
<feature type="domain" description="DUF11" evidence="5">
    <location>
        <begin position="617"/>
        <end position="723"/>
    </location>
</feature>
<proteinExistence type="predicted"/>
<evidence type="ECO:0000259" key="6">
    <source>
        <dbReference type="Pfam" id="PF17210"/>
    </source>
</evidence>
<dbReference type="Gene3D" id="2.60.40.1120">
    <property type="entry name" value="Carboxypeptidase-like, regulatory domain"/>
    <property type="match status" value="1"/>
</dbReference>
<evidence type="ECO:0000256" key="2">
    <source>
        <dbReference type="ARBA" id="ARBA00022525"/>
    </source>
</evidence>
<organism evidence="7 8">
    <name type="scientific">Acinetobacter soli</name>
    <dbReference type="NCBI Taxonomy" id="487316"/>
    <lineage>
        <taxon>Bacteria</taxon>
        <taxon>Pseudomonadati</taxon>
        <taxon>Pseudomonadota</taxon>
        <taxon>Gammaproteobacteria</taxon>
        <taxon>Moraxellales</taxon>
        <taxon>Moraxellaceae</taxon>
        <taxon>Acinetobacter</taxon>
    </lineage>
</organism>
<dbReference type="Pfam" id="PF17210">
    <property type="entry name" value="SdrD_B"/>
    <property type="match status" value="1"/>
</dbReference>
<dbReference type="InterPro" id="IPR008969">
    <property type="entry name" value="CarboxyPept-like_regulatory"/>
</dbReference>
<dbReference type="Gene3D" id="2.60.40.10">
    <property type="entry name" value="Immunoglobulins"/>
    <property type="match status" value="1"/>
</dbReference>
<keyword evidence="2" id="KW-0964">Secreted</keyword>
<comment type="subcellular location">
    <subcellularLocation>
        <location evidence="1">Secreted</location>
    </subcellularLocation>
</comment>
<dbReference type="InterPro" id="IPR013783">
    <property type="entry name" value="Ig-like_fold"/>
</dbReference>
<accession>A0AB38YZF5</accession>
<dbReference type="EMBL" id="CP134206">
    <property type="protein sequence ID" value="WND06862.1"/>
    <property type="molecule type" value="Genomic_DNA"/>
</dbReference>
<dbReference type="InterPro" id="IPR047589">
    <property type="entry name" value="DUF11_rpt"/>
</dbReference>
<evidence type="ECO:0000256" key="1">
    <source>
        <dbReference type="ARBA" id="ARBA00004613"/>
    </source>
</evidence>
<dbReference type="Proteomes" id="UP001256400">
    <property type="component" value="Chromosome"/>
</dbReference>
<evidence type="ECO:0000256" key="4">
    <source>
        <dbReference type="SAM" id="SignalP"/>
    </source>
</evidence>
<gene>
    <name evidence="7" type="ORF">RHP80_06925</name>
</gene>
<keyword evidence="3 4" id="KW-0732">Signal</keyword>
<evidence type="ECO:0000259" key="5">
    <source>
        <dbReference type="Pfam" id="PF01345"/>
    </source>
</evidence>
<protein>
    <submittedName>
        <fullName evidence="7">SdrD B-like domain-containing protein</fullName>
    </submittedName>
</protein>
<evidence type="ECO:0000313" key="8">
    <source>
        <dbReference type="Proteomes" id="UP001256400"/>
    </source>
</evidence>
<dbReference type="InterPro" id="IPR033764">
    <property type="entry name" value="Sdr_B"/>
</dbReference>
<dbReference type="InterPro" id="IPR001434">
    <property type="entry name" value="OmcB-like_DUF11"/>
</dbReference>
<feature type="chain" id="PRO_5044329977" evidence="4">
    <location>
        <begin position="33"/>
        <end position="2031"/>
    </location>
</feature>
<name>A0AB38YZF5_9GAMM</name>
<feature type="signal peptide" evidence="4">
    <location>
        <begin position="1"/>
        <end position="32"/>
    </location>
</feature>
<evidence type="ECO:0000256" key="3">
    <source>
        <dbReference type="ARBA" id="ARBA00022729"/>
    </source>
</evidence>
<dbReference type="GO" id="GO:0005576">
    <property type="term" value="C:extracellular region"/>
    <property type="evidence" value="ECO:0007669"/>
    <property type="project" value="UniProtKB-SubCell"/>
</dbReference>
<dbReference type="NCBIfam" id="TIGR01451">
    <property type="entry name" value="B_ant_repeat"/>
    <property type="match status" value="1"/>
</dbReference>
<evidence type="ECO:0000313" key="7">
    <source>
        <dbReference type="EMBL" id="WND06862.1"/>
    </source>
</evidence>
<reference evidence="7" key="1">
    <citation type="submission" date="2023-09" db="EMBL/GenBank/DDBJ databases">
        <title>Acinetobacter soli.</title>
        <authorList>
            <person name="Kim B."/>
            <person name="Kim D."/>
            <person name="Park D."/>
        </authorList>
    </citation>
    <scope>NUCLEOTIDE SEQUENCE</scope>
    <source>
        <strain evidence="7">2023.05</strain>
    </source>
</reference>
<dbReference type="SUPFAM" id="SSF49464">
    <property type="entry name" value="Carboxypeptidase regulatory domain-like"/>
    <property type="match status" value="1"/>
</dbReference>
<feature type="domain" description="SD-repeat containing protein B" evidence="6">
    <location>
        <begin position="753"/>
        <end position="806"/>
    </location>
</feature>
<dbReference type="SUPFAM" id="SSF117074">
    <property type="entry name" value="Hypothetical protein PA1324"/>
    <property type="match status" value="1"/>
</dbReference>
<dbReference type="RefSeq" id="WP_309012838.1">
    <property type="nucleotide sequence ID" value="NZ_CP134206.1"/>
</dbReference>
<dbReference type="Pfam" id="PF01345">
    <property type="entry name" value="DUF11"/>
    <property type="match status" value="1"/>
</dbReference>